<evidence type="ECO:0000256" key="1">
    <source>
        <dbReference type="SAM" id="MobiDB-lite"/>
    </source>
</evidence>
<feature type="compositionally biased region" description="Polar residues" evidence="1">
    <location>
        <begin position="713"/>
        <end position="722"/>
    </location>
</feature>
<accession>A0A6L2KLG0</accession>
<name>A0A6L2KLG0_TANCI</name>
<proteinExistence type="predicted"/>
<feature type="domain" description="Retroviral polymerase SH3-like" evidence="3">
    <location>
        <begin position="643"/>
        <end position="690"/>
    </location>
</feature>
<dbReference type="InterPro" id="IPR013103">
    <property type="entry name" value="RVT_2"/>
</dbReference>
<feature type="region of interest" description="Disordered" evidence="1">
    <location>
        <begin position="1301"/>
        <end position="1359"/>
    </location>
</feature>
<evidence type="ECO:0000259" key="2">
    <source>
        <dbReference type="Pfam" id="PF07727"/>
    </source>
</evidence>
<dbReference type="InterPro" id="IPR057670">
    <property type="entry name" value="SH3_retrovirus"/>
</dbReference>
<protein>
    <submittedName>
        <fullName evidence="4">Uncharacterized protein</fullName>
    </submittedName>
</protein>
<dbReference type="EMBL" id="BKCJ010002700">
    <property type="protein sequence ID" value="GEU50343.1"/>
    <property type="molecule type" value="Genomic_DNA"/>
</dbReference>
<evidence type="ECO:0000259" key="3">
    <source>
        <dbReference type="Pfam" id="PF25597"/>
    </source>
</evidence>
<dbReference type="Pfam" id="PF07727">
    <property type="entry name" value="RVT_2"/>
    <property type="match status" value="1"/>
</dbReference>
<evidence type="ECO:0000313" key="4">
    <source>
        <dbReference type="EMBL" id="GEU50343.1"/>
    </source>
</evidence>
<reference evidence="4" key="1">
    <citation type="journal article" date="2019" name="Sci. Rep.">
        <title>Draft genome of Tanacetum cinerariifolium, the natural source of mosquito coil.</title>
        <authorList>
            <person name="Yamashiro T."/>
            <person name="Shiraishi A."/>
            <person name="Satake H."/>
            <person name="Nakayama K."/>
        </authorList>
    </citation>
    <scope>NUCLEOTIDE SEQUENCE</scope>
</reference>
<sequence length="1652" mass="186451">MTLLHEINEIAFVVKLLSLSWSLSCCRRVPSCFVIFDLEPLSLSFDFIFTSKIFKSLSFSLDRLCHLAILCLDQNAHTLHHLESLLTISLDRLDILKEDLIYQMIINGDSPVHEPPTIGTVVPPKTEAQKLARKNKLKAKSTLLLAILDEHLLKFHSIKDAKSLWEAINIRFQKLISQLELNGYVISQEDANMKLLKRLPPAWNNIALIMRNKPGIETLSMDDLYNNLKVYEAEIKGQSSSGSNSYNVAFVSFKNTSSINETVIAAHDIHAAGSKGQPSALSYADDVMFSFFASQSNTPQLDNEDLGQIDTDDLEEMDLKWNQGNRSADNERRVVPVETPINSQMSANDKTAIDNDSQLSENEMPKCEIFETASNTCVSEIDEDNNQSKDRYKVGIWYHVVPPPYTRNYMPPRADLSFAGLDDSVFKFKISETRTSVNENKSIASKSSEEIREEPKTVRSSALSLKIENLILKMSGKGTGQREVRPVWNNARRVNHHNFSKMTHPHPKRNFVPTVVASKSTSTARPKISKKTNTFLRKINTAKGKNVTTVGPKAVVNAAEGKKENVVKSSACWIWRPKGKLIHHTSKDSGSYTLKRFNYDQGIFDSGCSRHMTGNKSFLTEYQKINGGFVAFGSSPKGGKITDHLGKFDGKADEGFLVGYSVNSKAFRVFNSRIRKVENLHVNFLENKPNVTESGPEWLFDIDSLTKFMNYEPVSTGNQSNGDADVNAGDQSRDVNAGDIQGDVDEISRIDDVCQGNEIRIDSSTHVVNDASTSINTASNIIAAGSLNINTADSNHTNMPTLEATRIFDDAFDDRDLGVEADTNNLHSSTVINPIPTTRVHKDHPKKHIIGDPNLNTQTRRMINFSEETAMVSFINRQRRTNHKDFQNCLFACFMSKMEPKKVFINKLDERGIVIRNKARLVVQENTQEEEIDYDEVFVPVARIEAIRLFLAYASFKDFIVYQMDVKSAFLYEKIEEEVYVCQPPRFEDLDFPDKVYKVKKALYGLHQALKAWPTQTMTMQDLVWTENLQLVDVNSLAVDLYPGSVKSIQWLQTPHLRLSILLLRVVVDSAASCKLMPPSIKLQLMVTVNAAQGLEERATWVWGQGNMGWSGEGVGTVPMGASVRECRVREKGKKAGKVNDQEQIQALFDKTNVIIMENNIRSDPCFDDAEGTACLLNEDIFEGLARMGAKTTTWNEFNDTMSYAIICLADNQKFNFSKYIFDNTVKTLDGGVKFYLFLRFLQVFIDKQVEGMARHNELYIISSHTKNILANIRRIRAGFSGVITPLFDSMMVQASADMGDTPVETHQTPIVDQPSTFKPQKKQKPKRKQRNEVEVSHGESEDEDHVPTPYSDPLPSGEDSSILNELMVFYTSLQEQGSTNDDKMFGVDDLTGEEVVMETIIGVKDSAAPTIDVTKNKDKGKAKMIELEVPIKRKEQMRIDEEYAKKLETEEQGAIRLSRAQKDEEANNSWDNMQAMMDADILLAKKLQAREKEEFSVVQKARFLVELTEKRKKLFDALRAQEKRNKTPTKTQMKIQMSTYLKHMGGYKQSHLKGMSFNKIKKLFDKEMTKVDENVEPAIDDYEELRKCIEIVLEDGDEVLIEATPISSRSPTIIDYKIHKEGKKTYFKIIRADDPSGSGWIIGLSPNLTNL</sequence>
<gene>
    <name evidence="4" type="ORF">Tci_022321</name>
</gene>
<feature type="compositionally biased region" description="Basic residues" evidence="1">
    <location>
        <begin position="1320"/>
        <end position="1330"/>
    </location>
</feature>
<feature type="domain" description="Reverse transcriptase Ty1/copia-type" evidence="2">
    <location>
        <begin position="901"/>
        <end position="1017"/>
    </location>
</feature>
<feature type="compositionally biased region" description="Basic and acidic residues" evidence="1">
    <location>
        <begin position="1331"/>
        <end position="1340"/>
    </location>
</feature>
<feature type="compositionally biased region" description="Polar residues" evidence="1">
    <location>
        <begin position="1305"/>
        <end position="1318"/>
    </location>
</feature>
<feature type="region of interest" description="Disordered" evidence="1">
    <location>
        <begin position="713"/>
        <end position="738"/>
    </location>
</feature>
<organism evidence="4">
    <name type="scientific">Tanacetum cinerariifolium</name>
    <name type="common">Dalmatian daisy</name>
    <name type="synonym">Chrysanthemum cinerariifolium</name>
    <dbReference type="NCBI Taxonomy" id="118510"/>
    <lineage>
        <taxon>Eukaryota</taxon>
        <taxon>Viridiplantae</taxon>
        <taxon>Streptophyta</taxon>
        <taxon>Embryophyta</taxon>
        <taxon>Tracheophyta</taxon>
        <taxon>Spermatophyta</taxon>
        <taxon>Magnoliopsida</taxon>
        <taxon>eudicotyledons</taxon>
        <taxon>Gunneridae</taxon>
        <taxon>Pentapetalae</taxon>
        <taxon>asterids</taxon>
        <taxon>campanulids</taxon>
        <taxon>Asterales</taxon>
        <taxon>Asteraceae</taxon>
        <taxon>Asteroideae</taxon>
        <taxon>Anthemideae</taxon>
        <taxon>Anthemidinae</taxon>
        <taxon>Tanacetum</taxon>
    </lineage>
</organism>
<dbReference type="Pfam" id="PF25597">
    <property type="entry name" value="SH3_retrovirus"/>
    <property type="match status" value="1"/>
</dbReference>
<comment type="caution">
    <text evidence="4">The sequence shown here is derived from an EMBL/GenBank/DDBJ whole genome shotgun (WGS) entry which is preliminary data.</text>
</comment>